<evidence type="ECO:0000313" key="2">
    <source>
        <dbReference type="EMBL" id="GAJ38783.1"/>
    </source>
</evidence>
<comment type="caution">
    <text evidence="2">The sequence shown here is derived from an EMBL/GenBank/DDBJ whole genome shotgun (WGS) entry which is preliminary data.</text>
</comment>
<proteinExistence type="predicted"/>
<dbReference type="GO" id="GO:0030435">
    <property type="term" value="P:sporulation resulting in formation of a cellular spore"/>
    <property type="evidence" value="ECO:0007669"/>
    <property type="project" value="InterPro"/>
</dbReference>
<protein>
    <recommendedName>
        <fullName evidence="4">YhcN/YlaJ family sporulation lipoprotein</fullName>
    </recommendedName>
</protein>
<dbReference type="Proteomes" id="UP000023561">
    <property type="component" value="Unassembled WGS sequence"/>
</dbReference>
<feature type="region of interest" description="Disordered" evidence="1">
    <location>
        <begin position="162"/>
        <end position="202"/>
    </location>
</feature>
<name>A0A023DBQ8_9BACL</name>
<organism evidence="2 3">
    <name type="scientific">Parageobacillus caldoxylosilyticus NBRC 107762</name>
    <dbReference type="NCBI Taxonomy" id="1220594"/>
    <lineage>
        <taxon>Bacteria</taxon>
        <taxon>Bacillati</taxon>
        <taxon>Bacillota</taxon>
        <taxon>Bacilli</taxon>
        <taxon>Bacillales</taxon>
        <taxon>Anoxybacillaceae</taxon>
        <taxon>Saccharococcus</taxon>
    </lineage>
</organism>
<evidence type="ECO:0000313" key="3">
    <source>
        <dbReference type="Proteomes" id="UP000023561"/>
    </source>
</evidence>
<dbReference type="Pfam" id="PF09580">
    <property type="entry name" value="Spore_YhcN_YlaJ"/>
    <property type="match status" value="1"/>
</dbReference>
<dbReference type="InterPro" id="IPR014247">
    <property type="entry name" value="Spore_lipoprot_YhcN/YlaJ"/>
</dbReference>
<accession>A0A023DBQ8</accession>
<feature type="compositionally biased region" description="Basic and acidic residues" evidence="1">
    <location>
        <begin position="180"/>
        <end position="196"/>
    </location>
</feature>
<dbReference type="EMBL" id="BAWO01000008">
    <property type="protein sequence ID" value="GAJ38783.1"/>
    <property type="molecule type" value="Genomic_DNA"/>
</dbReference>
<dbReference type="InterPro" id="IPR019076">
    <property type="entry name" value="Spore_lipoprot_YhcN/YlaJ-like"/>
</dbReference>
<gene>
    <name evidence="2" type="ORF">GCA01S_008_00280</name>
</gene>
<reference evidence="2 3" key="1">
    <citation type="submission" date="2014-04" db="EMBL/GenBank/DDBJ databases">
        <title>Whole genome shotgun sequence of Geobacillus caldoxylosilyticus NBRC 107762.</title>
        <authorList>
            <person name="Hosoyama A."/>
            <person name="Hosoyama Y."/>
            <person name="Katano-Makiyama Y."/>
            <person name="Tsuchikane K."/>
            <person name="Ohji S."/>
            <person name="Ichikawa N."/>
            <person name="Yamazoe A."/>
            <person name="Fujita N."/>
        </authorList>
    </citation>
    <scope>NUCLEOTIDE SEQUENCE [LARGE SCALE GENOMIC DNA]</scope>
    <source>
        <strain evidence="2 3">NBRC 107762</strain>
    </source>
</reference>
<sequence>MQTMNWIRYLLVALCICLLGGCNIGNDERANDTERSLVRVKNTTDEKITNKAGQDIAHRLADLAKRVPNVNDATVLVVGKYAIVGIDIDANMDASRVGTIKYSVAEALQKDPYGANAIIIADPDLYARLKNIARQVDNGRPVQAFMNEIADIVGRVMPEVPSDLLETTPPEPTDENDSQLNKKEEQQLHRRQEKQSNEYLNQ</sequence>
<evidence type="ECO:0000256" key="1">
    <source>
        <dbReference type="SAM" id="MobiDB-lite"/>
    </source>
</evidence>
<keyword evidence="3" id="KW-1185">Reference proteome</keyword>
<dbReference type="NCBIfam" id="TIGR02898">
    <property type="entry name" value="spore_YhcN_YlaJ"/>
    <property type="match status" value="1"/>
</dbReference>
<evidence type="ECO:0008006" key="4">
    <source>
        <dbReference type="Google" id="ProtNLM"/>
    </source>
</evidence>
<dbReference type="AlphaFoldDB" id="A0A023DBQ8"/>